<comment type="catalytic activity">
    <reaction evidence="9">
        <text>a 2-hydroxy-3-methyl fatty acyl-CoA = a 2-methyl-branched fatty aldehyde + formyl-CoA</text>
        <dbReference type="Rhea" id="RHEA:25375"/>
        <dbReference type="ChEBI" id="CHEBI:49188"/>
        <dbReference type="ChEBI" id="CHEBI:57376"/>
        <dbReference type="ChEBI" id="CHEBI:58783"/>
        <dbReference type="EC" id="4.1.2.63"/>
    </reaction>
    <physiologicalReaction direction="left-to-right" evidence="9">
        <dbReference type="Rhea" id="RHEA:25376"/>
    </physiologicalReaction>
</comment>
<dbReference type="GO" id="GO:0030976">
    <property type="term" value="F:thiamine pyrophosphate binding"/>
    <property type="evidence" value="ECO:0007669"/>
    <property type="project" value="InterPro"/>
</dbReference>
<feature type="domain" description="Thiamine pyrophosphate enzyme TPP-binding" evidence="15">
    <location>
        <begin position="939"/>
        <end position="1099"/>
    </location>
</feature>
<dbReference type="Pfam" id="PF00205">
    <property type="entry name" value="TPP_enzyme_M"/>
    <property type="match status" value="1"/>
</dbReference>
<evidence type="ECO:0000256" key="8">
    <source>
        <dbReference type="ARBA" id="ARBA00023239"/>
    </source>
</evidence>
<feature type="domain" description="Thiamine pyrophosphate enzyme N-terminal TPP-binding" evidence="16">
    <location>
        <begin position="549"/>
        <end position="662"/>
    </location>
</feature>
<feature type="domain" description="AMP-dependent synthetase/ligase" evidence="14">
    <location>
        <begin position="16"/>
        <end position="381"/>
    </location>
</feature>
<dbReference type="Pfam" id="PF13193">
    <property type="entry name" value="AMP-binding_C"/>
    <property type="match status" value="1"/>
</dbReference>
<dbReference type="Gene3D" id="3.40.50.970">
    <property type="match status" value="2"/>
</dbReference>
<comment type="cofactor">
    <cofactor evidence="1">
        <name>thiamine diphosphate</name>
        <dbReference type="ChEBI" id="CHEBI:58937"/>
    </cofactor>
</comment>
<evidence type="ECO:0000256" key="9">
    <source>
        <dbReference type="ARBA" id="ARBA00044451"/>
    </source>
</evidence>
<evidence type="ECO:0000259" key="13">
    <source>
        <dbReference type="Pfam" id="PF00205"/>
    </source>
</evidence>
<dbReference type="CDD" id="cd02004">
    <property type="entry name" value="TPP_BZL_OCoD_HPCL"/>
    <property type="match status" value="1"/>
</dbReference>
<protein>
    <recommendedName>
        <fullName evidence="11">2-hydroxyacyl-CoA lyase</fullName>
        <ecNumber evidence="11">4.1.2.63</ecNumber>
    </recommendedName>
</protein>
<dbReference type="InterPro" id="IPR000399">
    <property type="entry name" value="TPP-bd_CS"/>
</dbReference>
<name>A0AAW1R4H9_9CHLO</name>
<evidence type="ECO:0000256" key="6">
    <source>
        <dbReference type="ARBA" id="ARBA00022842"/>
    </source>
</evidence>
<dbReference type="InterPro" id="IPR012001">
    <property type="entry name" value="Thiamin_PyroP_enz_TPP-bd_dom"/>
</dbReference>
<dbReference type="GO" id="GO:0001561">
    <property type="term" value="P:fatty acid alpha-oxidation"/>
    <property type="evidence" value="ECO:0007669"/>
    <property type="project" value="TreeGrafter"/>
</dbReference>
<dbReference type="EMBL" id="JALJOR010000001">
    <property type="protein sequence ID" value="KAK9828489.1"/>
    <property type="molecule type" value="Genomic_DNA"/>
</dbReference>
<evidence type="ECO:0000313" key="19">
    <source>
        <dbReference type="Proteomes" id="UP001489004"/>
    </source>
</evidence>
<evidence type="ECO:0000259" key="17">
    <source>
        <dbReference type="Pfam" id="PF13193"/>
    </source>
</evidence>
<organism evidence="18 19">
    <name type="scientific">[Myrmecia] bisecta</name>
    <dbReference type="NCBI Taxonomy" id="41462"/>
    <lineage>
        <taxon>Eukaryota</taxon>
        <taxon>Viridiplantae</taxon>
        <taxon>Chlorophyta</taxon>
        <taxon>core chlorophytes</taxon>
        <taxon>Trebouxiophyceae</taxon>
        <taxon>Trebouxiales</taxon>
        <taxon>Trebouxiaceae</taxon>
        <taxon>Myrmecia</taxon>
    </lineage>
</organism>
<dbReference type="PANTHER" id="PTHR43710:SF2">
    <property type="entry name" value="2-HYDROXYACYL-COA LYASE 1"/>
    <property type="match status" value="1"/>
</dbReference>
<comment type="caution">
    <text evidence="18">The sequence shown here is derived from an EMBL/GenBank/DDBJ whole genome shotgun (WGS) entry which is preliminary data.</text>
</comment>
<evidence type="ECO:0000256" key="10">
    <source>
        <dbReference type="ARBA" id="ARBA00044454"/>
    </source>
</evidence>
<keyword evidence="7" id="KW-0786">Thiamine pyrophosphate</keyword>
<dbReference type="Proteomes" id="UP001489004">
    <property type="component" value="Unassembled WGS sequence"/>
</dbReference>
<dbReference type="InterPro" id="IPR012000">
    <property type="entry name" value="Thiamin_PyroP_enz_cen_dom"/>
</dbReference>
<comment type="catalytic activity">
    <reaction evidence="10">
        <text>an (R)-2-hydroxy-long-chain-fatty acyl-CoA = a long-chain fatty aldehyde + formyl-CoA</text>
        <dbReference type="Rhea" id="RHEA:67444"/>
        <dbReference type="ChEBI" id="CHEBI:17176"/>
        <dbReference type="ChEBI" id="CHEBI:57376"/>
        <dbReference type="ChEBI" id="CHEBI:170012"/>
        <dbReference type="EC" id="4.1.2.63"/>
    </reaction>
    <physiologicalReaction direction="left-to-right" evidence="10">
        <dbReference type="Rhea" id="RHEA:67445"/>
    </physiologicalReaction>
</comment>
<evidence type="ECO:0000259" key="14">
    <source>
        <dbReference type="Pfam" id="PF00501"/>
    </source>
</evidence>
<evidence type="ECO:0000256" key="1">
    <source>
        <dbReference type="ARBA" id="ARBA00001964"/>
    </source>
</evidence>
<dbReference type="GO" id="GO:0106359">
    <property type="term" value="F:2-hydroxyacyl-CoA lyase activity"/>
    <property type="evidence" value="ECO:0007669"/>
    <property type="project" value="UniProtKB-EC"/>
</dbReference>
<dbReference type="InterPro" id="IPR045310">
    <property type="entry name" value="Pcs60-like"/>
</dbReference>
<feature type="domain" description="AMP-binding enzyme C-terminal" evidence="17">
    <location>
        <begin position="431"/>
        <end position="509"/>
    </location>
</feature>
<dbReference type="InterPro" id="IPR029061">
    <property type="entry name" value="THDP-binding"/>
</dbReference>
<gene>
    <name evidence="18" type="ORF">WJX72_000277</name>
</gene>
<dbReference type="CDD" id="cd05926">
    <property type="entry name" value="FACL_fum10p_like"/>
    <property type="match status" value="1"/>
</dbReference>
<dbReference type="GO" id="GO:0016874">
    <property type="term" value="F:ligase activity"/>
    <property type="evidence" value="ECO:0007669"/>
    <property type="project" value="UniProtKB-KW"/>
</dbReference>
<keyword evidence="19" id="KW-1185">Reference proteome</keyword>
<dbReference type="GO" id="GO:0005777">
    <property type="term" value="C:peroxisome"/>
    <property type="evidence" value="ECO:0007669"/>
    <property type="project" value="TreeGrafter"/>
</dbReference>
<keyword evidence="8" id="KW-0456">Lyase</keyword>
<dbReference type="NCBIfam" id="NF006721">
    <property type="entry name" value="PRK09259.1"/>
    <property type="match status" value="1"/>
</dbReference>
<evidence type="ECO:0000256" key="2">
    <source>
        <dbReference type="ARBA" id="ARBA00006432"/>
    </source>
</evidence>
<evidence type="ECO:0000313" key="18">
    <source>
        <dbReference type="EMBL" id="KAK9828489.1"/>
    </source>
</evidence>
<evidence type="ECO:0000259" key="16">
    <source>
        <dbReference type="Pfam" id="PF02776"/>
    </source>
</evidence>
<dbReference type="InterPro" id="IPR045851">
    <property type="entry name" value="AMP-bd_C_sf"/>
</dbReference>
<comment type="similarity">
    <text evidence="3">Belongs to the TPP enzyme family.</text>
</comment>
<keyword evidence="5" id="KW-0479">Metal-binding</keyword>
<evidence type="ECO:0000259" key="15">
    <source>
        <dbReference type="Pfam" id="PF02775"/>
    </source>
</evidence>
<dbReference type="SUPFAM" id="SSF52467">
    <property type="entry name" value="DHS-like NAD/FAD-binding domain"/>
    <property type="match status" value="1"/>
</dbReference>
<proteinExistence type="inferred from homology"/>
<sequence length="1122" mass="117566">MAPHPSTLVGILGSKADDVAIYGADGGLRLSRGQLEEQIVELAHVLRESGIRPGDTVSIADTNTVEFVVAFIAVTYARAVAAPLNPNYTVDEFEFFMKDASSKLLLVPKHGNAAAEKAAQGLQVPVAGMALSRTRGAFHISLAAKGPGFTVRSSADNKLHDPPHSADVALFLHTSGTTSRPKGVPLSHGNLVASLQNIVATYELTPADRSMLVMPLFHVHGLMAGLLAPFAAGSAVILPAEGRFAATTFWRDAVDYKATFYTAVPTMHQILLQRAAADYPRASPPPLRFIRSCSSSLAPATLQKLEAVFKTPVLEAYAMTEASHQMTSNPLPKNGPHKAGTVGQAQGSVKVAILDAQNKQLPPHQIGEVCIQGPNVTKGYLNNPDANKEAFAGGWFHTGDQGFLDEDGFLTLTGRLKELINRGGEKISPIEVDGALLSHPAVAEAVAFGAPDEKFGEVVAAAVVLTSKPANAEAIIADIRKHAGVKLAKFKVPEKIFITDKLPKTATGKIQRRMMVGHFLGQDKKDKSGSGPAPQQHSTSANTAAASNGYSVAAEALAALGIKHIYGVIGIPVTELASSAQAAGIRYVGFRNEQAAGYAAAASGYLTGVPGVLLTVSGPGAVHGIAGLSHASVNCWPMVMISGSAEQGEVGKGAFQELDQVAAVRQFCKYAGRATSIRDIPAIITAAVKAATSGRPGAAYVDLPSDVLMASVSGSQRAPPRQVPLGGQAAGPSLQREHADRQTVAQAAQMLAGAARPLLVIGKGAAYAQADAHLRQLVDTAGLPFLATAMGRGVVPDSHPLNVNAARSLALAQADVALVFGARLNWQLHFGEPPKWNARVKFVLVDAAATERDIQKAALVLKGDAGAVACQLQEAFSQQGVHGPASWTQQLQQKAAASKAKLEQRLESDTFPLDYNTSMRVIRDAISAVTPAPVVVAEGANTMDSARVILEPVNEGRLRLDAGTWGTMGVGLGYAIAAANVRPDRLVVAVEGDSAFGFSGMECETIARYQLPIVVIIFNNNGIYGGDRREDRLRQAAARGAQAGGFSQDPIPTAFVADSRYELIMEAFGGESFSVNSSSQLASACRIAFAARRPALINITIDPMAGVESGNVHAFNAPKANL</sequence>
<dbReference type="EC" id="4.1.2.63" evidence="11"/>
<evidence type="ECO:0000256" key="11">
    <source>
        <dbReference type="ARBA" id="ARBA00044518"/>
    </source>
</evidence>
<dbReference type="Pfam" id="PF02776">
    <property type="entry name" value="TPP_enzyme_N"/>
    <property type="match status" value="1"/>
</dbReference>
<dbReference type="InterPro" id="IPR045025">
    <property type="entry name" value="HACL1-like"/>
</dbReference>
<evidence type="ECO:0000256" key="12">
    <source>
        <dbReference type="SAM" id="MobiDB-lite"/>
    </source>
</evidence>
<reference evidence="18 19" key="1">
    <citation type="journal article" date="2024" name="Nat. Commun.">
        <title>Phylogenomics reveals the evolutionary origins of lichenization in chlorophyte algae.</title>
        <authorList>
            <person name="Puginier C."/>
            <person name="Libourel C."/>
            <person name="Otte J."/>
            <person name="Skaloud P."/>
            <person name="Haon M."/>
            <person name="Grisel S."/>
            <person name="Petersen M."/>
            <person name="Berrin J.G."/>
            <person name="Delaux P.M."/>
            <person name="Dal Grande F."/>
            <person name="Keller J."/>
        </authorList>
    </citation>
    <scope>NUCLEOTIDE SEQUENCE [LARGE SCALE GENOMIC DNA]</scope>
    <source>
        <strain evidence="18 19">SAG 2043</strain>
    </source>
</reference>
<dbReference type="Gene3D" id="3.30.300.30">
    <property type="match status" value="1"/>
</dbReference>
<evidence type="ECO:0000256" key="4">
    <source>
        <dbReference type="ARBA" id="ARBA00022598"/>
    </source>
</evidence>
<dbReference type="InterPro" id="IPR000873">
    <property type="entry name" value="AMP-dep_synth/lig_dom"/>
</dbReference>
<dbReference type="InterPro" id="IPR011766">
    <property type="entry name" value="TPP_enzyme_TPP-bd"/>
</dbReference>
<evidence type="ECO:0000256" key="7">
    <source>
        <dbReference type="ARBA" id="ARBA00023052"/>
    </source>
</evidence>
<feature type="domain" description="Thiamine pyrophosphate enzyme central" evidence="13">
    <location>
        <begin position="744"/>
        <end position="870"/>
    </location>
</feature>
<dbReference type="InterPro" id="IPR020845">
    <property type="entry name" value="AMP-binding_CS"/>
</dbReference>
<dbReference type="CDD" id="cd07035">
    <property type="entry name" value="TPP_PYR_POX_like"/>
    <property type="match status" value="1"/>
</dbReference>
<dbReference type="InterPro" id="IPR042099">
    <property type="entry name" value="ANL_N_sf"/>
</dbReference>
<dbReference type="SUPFAM" id="SSF52518">
    <property type="entry name" value="Thiamin diphosphate-binding fold (THDP-binding)"/>
    <property type="match status" value="2"/>
</dbReference>
<dbReference type="AlphaFoldDB" id="A0AAW1R4H9"/>
<accession>A0AAW1R4H9</accession>
<dbReference type="PROSITE" id="PS00455">
    <property type="entry name" value="AMP_BINDING"/>
    <property type="match status" value="1"/>
</dbReference>
<evidence type="ECO:0000256" key="5">
    <source>
        <dbReference type="ARBA" id="ARBA00022723"/>
    </source>
</evidence>
<dbReference type="PANTHER" id="PTHR43710">
    <property type="entry name" value="2-HYDROXYACYL-COA LYASE"/>
    <property type="match status" value="1"/>
</dbReference>
<dbReference type="InterPro" id="IPR025110">
    <property type="entry name" value="AMP-bd_C"/>
</dbReference>
<evidence type="ECO:0000256" key="3">
    <source>
        <dbReference type="ARBA" id="ARBA00007812"/>
    </source>
</evidence>
<keyword evidence="6" id="KW-0460">Magnesium</keyword>
<feature type="region of interest" description="Disordered" evidence="12">
    <location>
        <begin position="521"/>
        <end position="542"/>
    </location>
</feature>
<dbReference type="InterPro" id="IPR029035">
    <property type="entry name" value="DHS-like_NAD/FAD-binding_dom"/>
</dbReference>
<dbReference type="Gene3D" id="3.40.50.12780">
    <property type="entry name" value="N-terminal domain of ligase-like"/>
    <property type="match status" value="1"/>
</dbReference>
<dbReference type="GO" id="GO:0000287">
    <property type="term" value="F:magnesium ion binding"/>
    <property type="evidence" value="ECO:0007669"/>
    <property type="project" value="InterPro"/>
</dbReference>
<dbReference type="Gene3D" id="3.40.50.1220">
    <property type="entry name" value="TPP-binding domain"/>
    <property type="match status" value="1"/>
</dbReference>
<comment type="similarity">
    <text evidence="2">Belongs to the ATP-dependent AMP-binding enzyme family.</text>
</comment>
<dbReference type="PROSITE" id="PS00187">
    <property type="entry name" value="TPP_ENZYMES"/>
    <property type="match status" value="1"/>
</dbReference>
<keyword evidence="4" id="KW-0436">Ligase</keyword>
<dbReference type="Pfam" id="PF02775">
    <property type="entry name" value="TPP_enzyme_C"/>
    <property type="match status" value="1"/>
</dbReference>
<dbReference type="SUPFAM" id="SSF56801">
    <property type="entry name" value="Acetyl-CoA synthetase-like"/>
    <property type="match status" value="1"/>
</dbReference>
<dbReference type="Pfam" id="PF00501">
    <property type="entry name" value="AMP-binding"/>
    <property type="match status" value="1"/>
</dbReference>